<gene>
    <name evidence="3" type="ORF">BCV71DRAFT_268143</name>
</gene>
<reference evidence="3 4" key="1">
    <citation type="journal article" date="2016" name="Proc. Natl. Acad. Sci. U.S.A.">
        <title>Lipid metabolic changes in an early divergent fungus govern the establishment of a mutualistic symbiosis with endobacteria.</title>
        <authorList>
            <person name="Lastovetsky O.A."/>
            <person name="Gaspar M.L."/>
            <person name="Mondo S.J."/>
            <person name="LaButti K.M."/>
            <person name="Sandor L."/>
            <person name="Grigoriev I.V."/>
            <person name="Henry S.A."/>
            <person name="Pawlowska T.E."/>
        </authorList>
    </citation>
    <scope>NUCLEOTIDE SEQUENCE [LARGE SCALE GENOMIC DNA]</scope>
    <source>
        <strain evidence="3 4">ATCC 11559</strain>
    </source>
</reference>
<name>A0A1X0RNT7_RHIZD</name>
<evidence type="ECO:0000256" key="1">
    <source>
        <dbReference type="PROSITE-ProRule" id="PRU00047"/>
    </source>
</evidence>
<feature type="domain" description="CCHC-type" evidence="2">
    <location>
        <begin position="27"/>
        <end position="40"/>
    </location>
</feature>
<protein>
    <recommendedName>
        <fullName evidence="2">CCHC-type domain-containing protein</fullName>
    </recommendedName>
</protein>
<evidence type="ECO:0000313" key="3">
    <source>
        <dbReference type="EMBL" id="ORE13650.1"/>
    </source>
</evidence>
<proteinExistence type="predicted"/>
<dbReference type="InterPro" id="IPR001878">
    <property type="entry name" value="Znf_CCHC"/>
</dbReference>
<dbReference type="PROSITE" id="PS50158">
    <property type="entry name" value="ZF_CCHC"/>
    <property type="match status" value="1"/>
</dbReference>
<evidence type="ECO:0000313" key="4">
    <source>
        <dbReference type="Proteomes" id="UP000242381"/>
    </source>
</evidence>
<evidence type="ECO:0000259" key="2">
    <source>
        <dbReference type="PROSITE" id="PS50158"/>
    </source>
</evidence>
<dbReference type="GO" id="GO:0003676">
    <property type="term" value="F:nucleic acid binding"/>
    <property type="evidence" value="ECO:0007669"/>
    <property type="project" value="InterPro"/>
</dbReference>
<keyword evidence="1" id="KW-0862">Zinc</keyword>
<dbReference type="SUPFAM" id="SSF57756">
    <property type="entry name" value="Retrovirus zinc finger-like domains"/>
    <property type="match status" value="1"/>
</dbReference>
<dbReference type="Gene3D" id="4.10.60.10">
    <property type="entry name" value="Zinc finger, CCHC-type"/>
    <property type="match status" value="1"/>
</dbReference>
<organism evidence="3 4">
    <name type="scientific">Rhizopus microsporus</name>
    <dbReference type="NCBI Taxonomy" id="58291"/>
    <lineage>
        <taxon>Eukaryota</taxon>
        <taxon>Fungi</taxon>
        <taxon>Fungi incertae sedis</taxon>
        <taxon>Mucoromycota</taxon>
        <taxon>Mucoromycotina</taxon>
        <taxon>Mucoromycetes</taxon>
        <taxon>Mucorales</taxon>
        <taxon>Mucorineae</taxon>
        <taxon>Rhizopodaceae</taxon>
        <taxon>Rhizopus</taxon>
    </lineage>
</organism>
<dbReference type="VEuPathDB" id="FungiDB:BCV72DRAFT_188205"/>
<dbReference type="InterPro" id="IPR036875">
    <property type="entry name" value="Znf_CCHC_sf"/>
</dbReference>
<dbReference type="AlphaFoldDB" id="A0A1X0RNT7"/>
<keyword evidence="1" id="KW-0863">Zinc-finger</keyword>
<sequence>MPPYCQYYHSPSHAVADCPVKLRLTTCYHCNETGHMSKGCSRKSSYVNSTASNKKARKPPVATQVLLHDNQTKKSIVRSITTQSSPDVHSTPVNSKIDLPQSISDASAVSIVADISSSSASLPFSSRYPPRQTRSQTVAALISSEDVPGTSFYISVASEKVCSACNQTGHPSKRSSKCPLNARNKIPVFTPEAVESESMELANCDVSHYQNVPSNINPASAMNFRHNQSGISGHPNHQ</sequence>
<dbReference type="OMA" id="MELANCD"/>
<dbReference type="GO" id="GO:0008270">
    <property type="term" value="F:zinc ion binding"/>
    <property type="evidence" value="ECO:0007669"/>
    <property type="project" value="UniProtKB-KW"/>
</dbReference>
<dbReference type="EMBL" id="KV921520">
    <property type="protein sequence ID" value="ORE13650.1"/>
    <property type="molecule type" value="Genomic_DNA"/>
</dbReference>
<keyword evidence="1" id="KW-0479">Metal-binding</keyword>
<dbReference type="SMART" id="SM00343">
    <property type="entry name" value="ZnF_C2HC"/>
    <property type="match status" value="2"/>
</dbReference>
<dbReference type="Proteomes" id="UP000242381">
    <property type="component" value="Unassembled WGS sequence"/>
</dbReference>
<dbReference type="Pfam" id="PF00098">
    <property type="entry name" value="zf-CCHC"/>
    <property type="match status" value="1"/>
</dbReference>
<accession>A0A1X0RNT7</accession>